<feature type="transmembrane region" description="Helical" evidence="7">
    <location>
        <begin position="371"/>
        <end position="391"/>
    </location>
</feature>
<sequence length="392" mass="41477">MVAAAFIGPGTVTTATLAGAGYGYTLLWAVLFSTLATVLLQEMAARLGVAGRLGLGDAIRQKVRHPVWRILAFALVLIAILGGNAAYEAGNLTGAVLGFDQWRVQLGVWQFNPLILLIGALAFLLLFSGKYRTIERFLVLLVGTMSLVFFFSALLIQPDLGAILQGLFVPVLPENALLMVMGLIGTTIVPYNLFLHASAAAKRWESAEDLQQARRDTVISVFLGGLITMAIVITAAAALHGQVDSVNNAGDLAQQLRPLLGEWAQPFLSLGFLAAGLSSSITAPLAAAFATAGILGWSSELTGKKFRMVWMFVLLIGIAFSLVGFRPLTVILFAQIANGILLPVIAAFLLWVMNDKNILGALTNTTARNVLGLIVLLVALGLGLKSIIGALG</sequence>
<dbReference type="GO" id="GO:0034755">
    <property type="term" value="P:iron ion transmembrane transport"/>
    <property type="evidence" value="ECO:0007669"/>
    <property type="project" value="TreeGrafter"/>
</dbReference>
<keyword evidence="3 7" id="KW-0812">Transmembrane</keyword>
<dbReference type="GO" id="GO:0005384">
    <property type="term" value="F:manganese ion transmembrane transporter activity"/>
    <property type="evidence" value="ECO:0007669"/>
    <property type="project" value="TreeGrafter"/>
</dbReference>
<keyword evidence="4" id="KW-0769">Symport</keyword>
<dbReference type="GO" id="GO:0015293">
    <property type="term" value="F:symporter activity"/>
    <property type="evidence" value="ECO:0007669"/>
    <property type="project" value="UniProtKB-KW"/>
</dbReference>
<keyword evidence="5 7" id="KW-1133">Transmembrane helix</keyword>
<keyword evidence="2" id="KW-0813">Transport</keyword>
<dbReference type="PRINTS" id="PR00447">
    <property type="entry name" value="NATRESASSCMP"/>
</dbReference>
<name>A0A2D0NA54_FLAN2</name>
<evidence type="ECO:0000256" key="7">
    <source>
        <dbReference type="SAM" id="Phobius"/>
    </source>
</evidence>
<gene>
    <name evidence="8" type="ORF">CRP01_17200</name>
</gene>
<protein>
    <submittedName>
        <fullName evidence="8">Manganese transporter</fullName>
    </submittedName>
</protein>
<feature type="transmembrane region" description="Helical" evidence="7">
    <location>
        <begin position="176"/>
        <end position="197"/>
    </location>
</feature>
<dbReference type="Pfam" id="PF01566">
    <property type="entry name" value="Nramp"/>
    <property type="match status" value="1"/>
</dbReference>
<dbReference type="OrthoDB" id="9787548at2"/>
<dbReference type="PANTHER" id="PTHR11706:SF33">
    <property type="entry name" value="NATURAL RESISTANCE-ASSOCIATED MACROPHAGE PROTEIN 2"/>
    <property type="match status" value="1"/>
</dbReference>
<evidence type="ECO:0000256" key="6">
    <source>
        <dbReference type="ARBA" id="ARBA00023136"/>
    </source>
</evidence>
<reference evidence="8 9" key="1">
    <citation type="submission" date="2017-10" db="EMBL/GenBank/DDBJ databases">
        <title>The draft genome sequence of Lewinella nigricans NBRC 102662.</title>
        <authorList>
            <person name="Wang K."/>
        </authorList>
    </citation>
    <scope>NUCLEOTIDE SEQUENCE [LARGE SCALE GENOMIC DNA]</scope>
    <source>
        <strain evidence="8 9">NBRC 102662</strain>
    </source>
</reference>
<dbReference type="NCBIfam" id="NF037982">
    <property type="entry name" value="Nramp_1"/>
    <property type="match status" value="1"/>
</dbReference>
<feature type="transmembrane region" description="Helical" evidence="7">
    <location>
        <begin position="138"/>
        <end position="156"/>
    </location>
</feature>
<keyword evidence="6 7" id="KW-0472">Membrane</keyword>
<comment type="caution">
    <text evidence="8">The sequence shown here is derived from an EMBL/GenBank/DDBJ whole genome shotgun (WGS) entry which is preliminary data.</text>
</comment>
<dbReference type="Proteomes" id="UP000223913">
    <property type="component" value="Unassembled WGS sequence"/>
</dbReference>
<proteinExistence type="predicted"/>
<dbReference type="PANTHER" id="PTHR11706">
    <property type="entry name" value="SOLUTE CARRIER PROTEIN FAMILY 11 MEMBER"/>
    <property type="match status" value="1"/>
</dbReference>
<evidence type="ECO:0000256" key="3">
    <source>
        <dbReference type="ARBA" id="ARBA00022692"/>
    </source>
</evidence>
<feature type="transmembrane region" description="Helical" evidence="7">
    <location>
        <begin position="107"/>
        <end position="126"/>
    </location>
</feature>
<organism evidence="8 9">
    <name type="scientific">Flavilitoribacter nigricans (strain ATCC 23147 / DSM 23189 / NBRC 102662 / NCIMB 1420 / SS-2)</name>
    <name type="common">Lewinella nigricans</name>
    <dbReference type="NCBI Taxonomy" id="1122177"/>
    <lineage>
        <taxon>Bacteria</taxon>
        <taxon>Pseudomonadati</taxon>
        <taxon>Bacteroidota</taxon>
        <taxon>Saprospiria</taxon>
        <taxon>Saprospirales</taxon>
        <taxon>Lewinellaceae</taxon>
        <taxon>Flavilitoribacter</taxon>
    </lineage>
</organism>
<dbReference type="GO" id="GO:0015086">
    <property type="term" value="F:cadmium ion transmembrane transporter activity"/>
    <property type="evidence" value="ECO:0007669"/>
    <property type="project" value="TreeGrafter"/>
</dbReference>
<evidence type="ECO:0000256" key="2">
    <source>
        <dbReference type="ARBA" id="ARBA00022448"/>
    </source>
</evidence>
<dbReference type="InterPro" id="IPR001046">
    <property type="entry name" value="NRAMP_fam"/>
</dbReference>
<comment type="subcellular location">
    <subcellularLocation>
        <location evidence="1">Membrane</location>
        <topology evidence="1">Multi-pass membrane protein</topology>
    </subcellularLocation>
</comment>
<feature type="transmembrane region" description="Helical" evidence="7">
    <location>
        <begin position="66"/>
        <end position="87"/>
    </location>
</feature>
<evidence type="ECO:0000313" key="8">
    <source>
        <dbReference type="EMBL" id="PHN05394.1"/>
    </source>
</evidence>
<keyword evidence="9" id="KW-1185">Reference proteome</keyword>
<dbReference type="EMBL" id="PDUD01000022">
    <property type="protein sequence ID" value="PHN05394.1"/>
    <property type="molecule type" value="Genomic_DNA"/>
</dbReference>
<evidence type="ECO:0000256" key="5">
    <source>
        <dbReference type="ARBA" id="ARBA00022989"/>
    </source>
</evidence>
<feature type="transmembrane region" description="Helical" evidence="7">
    <location>
        <begin position="267"/>
        <end position="296"/>
    </location>
</feature>
<feature type="transmembrane region" description="Helical" evidence="7">
    <location>
        <begin position="308"/>
        <end position="325"/>
    </location>
</feature>
<evidence type="ECO:0000256" key="1">
    <source>
        <dbReference type="ARBA" id="ARBA00004141"/>
    </source>
</evidence>
<feature type="transmembrane region" description="Helical" evidence="7">
    <location>
        <begin position="331"/>
        <end position="351"/>
    </location>
</feature>
<feature type="transmembrane region" description="Helical" evidence="7">
    <location>
        <begin position="218"/>
        <end position="239"/>
    </location>
</feature>
<dbReference type="GO" id="GO:0005886">
    <property type="term" value="C:plasma membrane"/>
    <property type="evidence" value="ECO:0007669"/>
    <property type="project" value="TreeGrafter"/>
</dbReference>
<evidence type="ECO:0000256" key="4">
    <source>
        <dbReference type="ARBA" id="ARBA00022847"/>
    </source>
</evidence>
<accession>A0A2D0NA54</accession>
<evidence type="ECO:0000313" key="9">
    <source>
        <dbReference type="Proteomes" id="UP000223913"/>
    </source>
</evidence>
<dbReference type="AlphaFoldDB" id="A0A2D0NA54"/>